<comment type="caution">
    <text evidence="2">The sequence shown here is derived from an EMBL/GenBank/DDBJ whole genome shotgun (WGS) entry which is preliminary data.</text>
</comment>
<keyword evidence="2" id="KW-0456">Lyase</keyword>
<reference evidence="2 3" key="1">
    <citation type="submission" date="2023-04" db="EMBL/GenBank/DDBJ databases">
        <title>Genome of Basidiobolus ranarum AG-B5.</title>
        <authorList>
            <person name="Stajich J.E."/>
            <person name="Carter-House D."/>
            <person name="Gryganskyi A."/>
        </authorList>
    </citation>
    <scope>NUCLEOTIDE SEQUENCE [LARGE SCALE GENOMIC DNA]</scope>
    <source>
        <strain evidence="2 3">AG-B5</strain>
    </source>
</reference>
<feature type="compositionally biased region" description="Basic and acidic residues" evidence="1">
    <location>
        <begin position="78"/>
        <end position="95"/>
    </location>
</feature>
<proteinExistence type="predicted"/>
<keyword evidence="3" id="KW-1185">Reference proteome</keyword>
<organism evidence="2 3">
    <name type="scientific">Basidiobolus ranarum</name>
    <dbReference type="NCBI Taxonomy" id="34480"/>
    <lineage>
        <taxon>Eukaryota</taxon>
        <taxon>Fungi</taxon>
        <taxon>Fungi incertae sedis</taxon>
        <taxon>Zoopagomycota</taxon>
        <taxon>Entomophthoromycotina</taxon>
        <taxon>Basidiobolomycetes</taxon>
        <taxon>Basidiobolales</taxon>
        <taxon>Basidiobolaceae</taxon>
        <taxon>Basidiobolus</taxon>
    </lineage>
</organism>
<accession>A0ABR2X244</accession>
<name>A0ABR2X244_9FUNG</name>
<evidence type="ECO:0000313" key="3">
    <source>
        <dbReference type="Proteomes" id="UP001479436"/>
    </source>
</evidence>
<gene>
    <name evidence="2" type="primary">GAD1_5</name>
    <name evidence="2" type="ORF">K7432_018629</name>
</gene>
<sequence>MDKVNANLKWANGVVKENVGYAVGSEQMEAEGAARRAEANAEYKKAQAEGYAQGAGEKLKGNIKNTVGAAVGNQQMEAEGKASRVEGEARMKANS</sequence>
<dbReference type="PANTHER" id="PTHR40460">
    <property type="entry name" value="CHROMOSOME 1, WHOLE GENOME SHOTGUN SEQUENCE"/>
    <property type="match status" value="1"/>
</dbReference>
<evidence type="ECO:0000313" key="2">
    <source>
        <dbReference type="EMBL" id="KAK9767820.1"/>
    </source>
</evidence>
<feature type="region of interest" description="Disordered" evidence="1">
    <location>
        <begin position="74"/>
        <end position="95"/>
    </location>
</feature>
<dbReference type="EMBL" id="JASJQH010000052">
    <property type="protein sequence ID" value="KAK9767820.1"/>
    <property type="molecule type" value="Genomic_DNA"/>
</dbReference>
<dbReference type="Proteomes" id="UP001479436">
    <property type="component" value="Unassembled WGS sequence"/>
</dbReference>
<dbReference type="EC" id="4.1.1.15" evidence="2"/>
<evidence type="ECO:0000256" key="1">
    <source>
        <dbReference type="SAM" id="MobiDB-lite"/>
    </source>
</evidence>
<dbReference type="GO" id="GO:0004351">
    <property type="term" value="F:glutamate decarboxylase activity"/>
    <property type="evidence" value="ECO:0007669"/>
    <property type="project" value="UniProtKB-EC"/>
</dbReference>
<protein>
    <submittedName>
        <fullName evidence="2">Glutamate decarboxylase gad1</fullName>
        <ecNumber evidence="2">4.1.1.15</ecNumber>
    </submittedName>
</protein>
<dbReference type="PANTHER" id="PTHR40460:SF1">
    <property type="entry name" value="CSBD-LIKE DOMAIN-CONTAINING PROTEIN"/>
    <property type="match status" value="1"/>
</dbReference>